<organism evidence="2 3">
    <name type="scientific">Tribolium castaneum</name>
    <name type="common">Red flour beetle</name>
    <dbReference type="NCBI Taxonomy" id="7070"/>
    <lineage>
        <taxon>Eukaryota</taxon>
        <taxon>Metazoa</taxon>
        <taxon>Ecdysozoa</taxon>
        <taxon>Arthropoda</taxon>
        <taxon>Hexapoda</taxon>
        <taxon>Insecta</taxon>
        <taxon>Pterygota</taxon>
        <taxon>Neoptera</taxon>
        <taxon>Endopterygota</taxon>
        <taxon>Coleoptera</taxon>
        <taxon>Polyphaga</taxon>
        <taxon>Cucujiformia</taxon>
        <taxon>Tenebrionidae</taxon>
        <taxon>Tenebrionidae incertae sedis</taxon>
        <taxon>Tribolium</taxon>
    </lineage>
</organism>
<dbReference type="FunFam" id="3.40.50.1110:FF:000110">
    <property type="entry name" value="Phospholipase B1, membrane-associated-like Protein"/>
    <property type="match status" value="2"/>
</dbReference>
<evidence type="ECO:0000256" key="1">
    <source>
        <dbReference type="SAM" id="SignalP"/>
    </source>
</evidence>
<protein>
    <submittedName>
        <fullName evidence="2">Phospholipase B1, membrane-associated-like Protein</fullName>
    </submittedName>
</protein>
<dbReference type="GO" id="GO:0006644">
    <property type="term" value="P:phospholipid metabolic process"/>
    <property type="evidence" value="ECO:0000318"/>
    <property type="project" value="GO_Central"/>
</dbReference>
<sequence length="813" mass="92437">MFTTKYFFVLLFTFVTPRPAEFDALIGPFRQIRLAAFKFINSTGRENLPILRARNKVQQVAKIAFPCPLNNTRSPQPPENVNKVRPGDIDVIAGLGDSITAGVGLMAVNLLQIFLEYRGIAATAGGEATWRKYLTLPNILKVFNPNLTGFATATTLTLNPESRFNVGESGAVSEDTPYMAKVMIKRMVEDPSIDIHKHWKMVTLMIGPNDFCSQICYKNNLTAILEEHRNDLLQVLRILKYNLPRTIVNVIPPPNLEILIGFTGVPPKCELSHLFECPCLFGPTSGNRQDIYIKLMKLWQKLDMEIVNSEEFDSDNFTVVLQPFTLDFFLPNTTKGVTDFSYLAEDCFHMSQKGNARIANALWNNIMEPVGQKSTRPVEIFEKFNCPSQERPYIFTRKNSVRQHNEVFSEVSCRSRKMVFRSCIYGFFVFYLCNGQKPDTFGNSTLRFPLMGSSVRRQPPIPPSFKFPCSTTMGRSPSRPTSVHRLRPGDIDVVGAMGDSLIAGNGALEEWALGTMIEYRGVSWCAGGQGTWREFLTLPNILKEFNPNLTGFSTGTGEFSSPRSQLNVAFPVSADADALTQAKVLVGRMRRNKRIDFERDWKMVTIFFGANDICSGQCYNKVEFSPRMHAKKLMVALDYLQRALPRAFVNLIPVLDVSVSVRIKRTMMCRFLHTLFCACFHRGGNEMDVITQMTREYQRAEEELIFSGRYDTKDDFTVVLQPFMKLFNAPDDKARRYDEVIDISYITYDCFHFSQKGHALGANMLWNNLLQPVGRKSTKRLNYIMESFECPKPEAPFLFTRKNSRTFLETGHQ</sequence>
<dbReference type="EMBL" id="KQ971312">
    <property type="protein sequence ID" value="KYB29358.1"/>
    <property type="molecule type" value="Genomic_DNA"/>
</dbReference>
<accession>A0A139WMW2</accession>
<dbReference type="Proteomes" id="UP000007266">
    <property type="component" value="Linkage group 2"/>
</dbReference>
<dbReference type="AlphaFoldDB" id="A0A139WMW2"/>
<dbReference type="Pfam" id="PF00657">
    <property type="entry name" value="Lipase_GDSL"/>
    <property type="match status" value="2"/>
</dbReference>
<dbReference type="InterPro" id="IPR035547">
    <property type="entry name" value="Phospholipase_B"/>
</dbReference>
<dbReference type="InterPro" id="IPR036514">
    <property type="entry name" value="SGNH_hydro_sf"/>
</dbReference>
<dbReference type="InterPro" id="IPR038885">
    <property type="entry name" value="PLB1"/>
</dbReference>
<feature type="chain" id="PRO_5007300261" evidence="1">
    <location>
        <begin position="23"/>
        <end position="813"/>
    </location>
</feature>
<keyword evidence="3" id="KW-1185">Reference proteome</keyword>
<dbReference type="GO" id="GO:0004620">
    <property type="term" value="F:phospholipase activity"/>
    <property type="evidence" value="ECO:0000318"/>
    <property type="project" value="GO_Central"/>
</dbReference>
<dbReference type="SUPFAM" id="SSF52266">
    <property type="entry name" value="SGNH hydrolase"/>
    <property type="match status" value="2"/>
</dbReference>
<name>A0A139WMW2_TRICA</name>
<feature type="signal peptide" evidence="1">
    <location>
        <begin position="1"/>
        <end position="22"/>
    </location>
</feature>
<proteinExistence type="predicted"/>
<evidence type="ECO:0000313" key="3">
    <source>
        <dbReference type="Proteomes" id="UP000007266"/>
    </source>
</evidence>
<gene>
    <name evidence="2" type="primary">AUGUSTUS-3.0.2_32215</name>
    <name evidence="2" type="ORF">TcasGA2_TC032215</name>
</gene>
<dbReference type="CDD" id="cd01824">
    <property type="entry name" value="Phospholipase_B_like"/>
    <property type="match status" value="2"/>
</dbReference>
<dbReference type="PANTHER" id="PTHR21325">
    <property type="entry name" value="PHOSPHOLIPASE B, PLB1"/>
    <property type="match status" value="1"/>
</dbReference>
<evidence type="ECO:0000313" key="2">
    <source>
        <dbReference type="EMBL" id="KYB29358.1"/>
    </source>
</evidence>
<dbReference type="OMA" id="KYMQRED"/>
<dbReference type="PANTHER" id="PTHR21325:SF31">
    <property type="entry name" value="GH22081P-RELATED"/>
    <property type="match status" value="1"/>
</dbReference>
<reference evidence="2 3" key="1">
    <citation type="journal article" date="2008" name="Nature">
        <title>The genome of the model beetle and pest Tribolium castaneum.</title>
        <authorList>
            <consortium name="Tribolium Genome Sequencing Consortium"/>
            <person name="Richards S."/>
            <person name="Gibbs R.A."/>
            <person name="Weinstock G.M."/>
            <person name="Brown S.J."/>
            <person name="Denell R."/>
            <person name="Beeman R.W."/>
            <person name="Gibbs R."/>
            <person name="Beeman R.W."/>
            <person name="Brown S.J."/>
            <person name="Bucher G."/>
            <person name="Friedrich M."/>
            <person name="Grimmelikhuijzen C.J."/>
            <person name="Klingler M."/>
            <person name="Lorenzen M."/>
            <person name="Richards S."/>
            <person name="Roth S."/>
            <person name="Schroder R."/>
            <person name="Tautz D."/>
            <person name="Zdobnov E.M."/>
            <person name="Muzny D."/>
            <person name="Gibbs R.A."/>
            <person name="Weinstock G.M."/>
            <person name="Attaway T."/>
            <person name="Bell S."/>
            <person name="Buhay C.J."/>
            <person name="Chandrabose M.N."/>
            <person name="Chavez D."/>
            <person name="Clerk-Blankenburg K.P."/>
            <person name="Cree A."/>
            <person name="Dao M."/>
            <person name="Davis C."/>
            <person name="Chacko J."/>
            <person name="Dinh H."/>
            <person name="Dugan-Rocha S."/>
            <person name="Fowler G."/>
            <person name="Garner T.T."/>
            <person name="Garnes J."/>
            <person name="Gnirke A."/>
            <person name="Hawes A."/>
            <person name="Hernandez J."/>
            <person name="Hines S."/>
            <person name="Holder M."/>
            <person name="Hume J."/>
            <person name="Jhangiani S.N."/>
            <person name="Joshi V."/>
            <person name="Khan Z.M."/>
            <person name="Jackson L."/>
            <person name="Kovar C."/>
            <person name="Kowis A."/>
            <person name="Lee S."/>
            <person name="Lewis L.R."/>
            <person name="Margolis J."/>
            <person name="Morgan M."/>
            <person name="Nazareth L.V."/>
            <person name="Nguyen N."/>
            <person name="Okwuonu G."/>
            <person name="Parker D."/>
            <person name="Richards S."/>
            <person name="Ruiz S.J."/>
            <person name="Santibanez J."/>
            <person name="Savard J."/>
            <person name="Scherer S.E."/>
            <person name="Schneider B."/>
            <person name="Sodergren E."/>
            <person name="Tautz D."/>
            <person name="Vattahil S."/>
            <person name="Villasana D."/>
            <person name="White C.S."/>
            <person name="Wright R."/>
            <person name="Park Y."/>
            <person name="Beeman R.W."/>
            <person name="Lord J."/>
            <person name="Oppert B."/>
            <person name="Lorenzen M."/>
            <person name="Brown S."/>
            <person name="Wang L."/>
            <person name="Savard J."/>
            <person name="Tautz D."/>
            <person name="Richards S."/>
            <person name="Weinstock G."/>
            <person name="Gibbs R.A."/>
            <person name="Liu Y."/>
            <person name="Worley K."/>
            <person name="Weinstock G."/>
            <person name="Elsik C.G."/>
            <person name="Reese J.T."/>
            <person name="Elhaik E."/>
            <person name="Landan G."/>
            <person name="Graur D."/>
            <person name="Arensburger P."/>
            <person name="Atkinson P."/>
            <person name="Beeman R.W."/>
            <person name="Beidler J."/>
            <person name="Brown S.J."/>
            <person name="Demuth J.P."/>
            <person name="Drury D.W."/>
            <person name="Du Y.Z."/>
            <person name="Fujiwara H."/>
            <person name="Lorenzen M."/>
            <person name="Maselli V."/>
            <person name="Osanai M."/>
            <person name="Park Y."/>
            <person name="Robertson H.M."/>
            <person name="Tu Z."/>
            <person name="Wang J.J."/>
            <person name="Wang S."/>
            <person name="Richards S."/>
            <person name="Song H."/>
            <person name="Zhang L."/>
            <person name="Sodergren E."/>
            <person name="Werner D."/>
            <person name="Stanke M."/>
            <person name="Morgenstern B."/>
            <person name="Solovyev V."/>
            <person name="Kosarev P."/>
            <person name="Brown G."/>
            <person name="Chen H.C."/>
            <person name="Ermolaeva O."/>
            <person name="Hlavina W."/>
            <person name="Kapustin Y."/>
            <person name="Kiryutin B."/>
            <person name="Kitts P."/>
            <person name="Maglott D."/>
            <person name="Pruitt K."/>
            <person name="Sapojnikov V."/>
            <person name="Souvorov A."/>
            <person name="Mackey A.J."/>
            <person name="Waterhouse R.M."/>
            <person name="Wyder S."/>
            <person name="Zdobnov E.M."/>
            <person name="Zdobnov E.M."/>
            <person name="Wyder S."/>
            <person name="Kriventseva E.V."/>
            <person name="Kadowaki T."/>
            <person name="Bork P."/>
            <person name="Aranda M."/>
            <person name="Bao R."/>
            <person name="Beermann A."/>
            <person name="Berns N."/>
            <person name="Bolognesi R."/>
            <person name="Bonneton F."/>
            <person name="Bopp D."/>
            <person name="Brown S.J."/>
            <person name="Bucher G."/>
            <person name="Butts T."/>
            <person name="Chaumot A."/>
            <person name="Denell R.E."/>
            <person name="Ferrier D.E."/>
            <person name="Friedrich M."/>
            <person name="Gordon C.M."/>
            <person name="Jindra M."/>
            <person name="Klingler M."/>
            <person name="Lan Q."/>
            <person name="Lattorff H.M."/>
            <person name="Laudet V."/>
            <person name="von Levetsow C."/>
            <person name="Liu Z."/>
            <person name="Lutz R."/>
            <person name="Lynch J.A."/>
            <person name="da Fonseca R.N."/>
            <person name="Posnien N."/>
            <person name="Reuter R."/>
            <person name="Roth S."/>
            <person name="Savard J."/>
            <person name="Schinko J.B."/>
            <person name="Schmitt C."/>
            <person name="Schoppmeier M."/>
            <person name="Schroder R."/>
            <person name="Shippy T.D."/>
            <person name="Simonnet F."/>
            <person name="Marques-Souza H."/>
            <person name="Tautz D."/>
            <person name="Tomoyasu Y."/>
            <person name="Trauner J."/>
            <person name="Van der Zee M."/>
            <person name="Vervoort M."/>
            <person name="Wittkopp N."/>
            <person name="Wimmer E.A."/>
            <person name="Yang X."/>
            <person name="Jones A.K."/>
            <person name="Sattelle D.B."/>
            <person name="Ebert P.R."/>
            <person name="Nelson D."/>
            <person name="Scott J.G."/>
            <person name="Beeman R.W."/>
            <person name="Muthukrishnan S."/>
            <person name="Kramer K.J."/>
            <person name="Arakane Y."/>
            <person name="Beeman R.W."/>
            <person name="Zhu Q."/>
            <person name="Hogenkamp D."/>
            <person name="Dixit R."/>
            <person name="Oppert B."/>
            <person name="Jiang H."/>
            <person name="Zou Z."/>
            <person name="Marshall J."/>
            <person name="Elpidina E."/>
            <person name="Vinokurov K."/>
            <person name="Oppert C."/>
            <person name="Zou Z."/>
            <person name="Evans J."/>
            <person name="Lu Z."/>
            <person name="Zhao P."/>
            <person name="Sumathipala N."/>
            <person name="Altincicek B."/>
            <person name="Vilcinskas A."/>
            <person name="Williams M."/>
            <person name="Hultmark D."/>
            <person name="Hetru C."/>
            <person name="Jiang H."/>
            <person name="Grimmelikhuijzen C.J."/>
            <person name="Hauser F."/>
            <person name="Cazzamali G."/>
            <person name="Williamson M."/>
            <person name="Park Y."/>
            <person name="Li B."/>
            <person name="Tanaka Y."/>
            <person name="Predel R."/>
            <person name="Neupert S."/>
            <person name="Schachtner J."/>
            <person name="Verleyen P."/>
            <person name="Raible F."/>
            <person name="Bork P."/>
            <person name="Friedrich M."/>
            <person name="Walden K.K."/>
            <person name="Robertson H.M."/>
            <person name="Angeli S."/>
            <person name="Foret S."/>
            <person name="Bucher G."/>
            <person name="Schuetz S."/>
            <person name="Maleszka R."/>
            <person name="Wimmer E.A."/>
            <person name="Beeman R.W."/>
            <person name="Lorenzen M."/>
            <person name="Tomoyasu Y."/>
            <person name="Miller S.C."/>
            <person name="Grossmann D."/>
            <person name="Bucher G."/>
        </authorList>
    </citation>
    <scope>NUCLEOTIDE SEQUENCE [LARGE SCALE GENOMIC DNA]</scope>
    <source>
        <strain evidence="2 3">Georgia GA2</strain>
    </source>
</reference>
<reference evidence="2 3" key="2">
    <citation type="journal article" date="2010" name="Nucleic Acids Res.">
        <title>BeetleBase in 2010: revisions to provide comprehensive genomic information for Tribolium castaneum.</title>
        <authorList>
            <person name="Kim H.S."/>
            <person name="Murphy T."/>
            <person name="Xia J."/>
            <person name="Caragea D."/>
            <person name="Park Y."/>
            <person name="Beeman R.W."/>
            <person name="Lorenzen M.D."/>
            <person name="Butcher S."/>
            <person name="Manak J.R."/>
            <person name="Brown S.J."/>
        </authorList>
    </citation>
    <scope>GENOME REANNOTATION</scope>
    <source>
        <strain evidence="2 3">Georgia GA2</strain>
    </source>
</reference>
<dbReference type="InParanoid" id="A0A139WMW2"/>
<dbReference type="InterPro" id="IPR001087">
    <property type="entry name" value="GDSL"/>
</dbReference>
<dbReference type="eggNOG" id="KOG3670">
    <property type="taxonomic scope" value="Eukaryota"/>
</dbReference>
<dbReference type="STRING" id="7070.A0A139WMW2"/>
<keyword evidence="1" id="KW-0732">Signal</keyword>
<dbReference type="Gene3D" id="3.40.50.1110">
    <property type="entry name" value="SGNH hydrolase"/>
    <property type="match status" value="2"/>
</dbReference>